<feature type="domain" description="Teneurin-like YD-shell" evidence="4">
    <location>
        <begin position="26"/>
        <end position="168"/>
    </location>
</feature>
<dbReference type="PRINTS" id="PR00394">
    <property type="entry name" value="RHSPROTEIN"/>
</dbReference>
<dbReference type="Pfam" id="PF25023">
    <property type="entry name" value="TEN_YD-shell"/>
    <property type="match status" value="3"/>
</dbReference>
<feature type="signal peptide" evidence="2">
    <location>
        <begin position="1"/>
        <end position="26"/>
    </location>
</feature>
<dbReference type="EMBL" id="VRZA01000001">
    <property type="protein sequence ID" value="TXS96217.1"/>
    <property type="molecule type" value="Genomic_DNA"/>
</dbReference>
<evidence type="ECO:0008006" key="8">
    <source>
        <dbReference type="Google" id="ProtNLM"/>
    </source>
</evidence>
<keyword evidence="7" id="KW-1185">Reference proteome</keyword>
<dbReference type="PANTHER" id="PTHR32305">
    <property type="match status" value="1"/>
</dbReference>
<feature type="domain" description="RHS protein conserved region" evidence="3">
    <location>
        <begin position="816"/>
        <end position="848"/>
    </location>
</feature>
<dbReference type="InterPro" id="IPR050708">
    <property type="entry name" value="T6SS_VgrG/RHS"/>
</dbReference>
<sequence length="1056" mass="116915">MKIANKDVPTSPWPLVLALIIAPAQAADRQWSYTYNSAGQVLTTDGPRTDVTDLTRHTYDAQGNRTSTSNALDHQARMLNHNAWGKAELLIDANGVQTQLEYNSRGWLVASTVIAPDGSGNARTEYTYNNAGLLTATFLPNNVTLYNEYDAAHRLTAVANNRGERIEYTLDDAGNRLTETTRTESGTIAYTVKRTFDELNRVLTLAEGSQQPTNFVYDRNGNQIQVTDGKLEVTDKYYDALDRLNGEFAPLNKNALYAHNDQDKIQQVTDPRALLTDYLYDGFGNLLYLGSPDTGSVNYEYDPAGNLISSTDANGTTVSHRYDAINRITQTVYPDPALNITYHYDEGTYGIGRLTTISDASGNTALSYDHRGNLIQRSWDVESLTIDVEYTYNSADQLTTITYPSGRVVTYSRDDSGRVTSAVTATDSGSAPLFDSVSYLPYGPMDAISYGNGIEMTASFDGAYRPTRRTHAGLMDLSYLYDDNGNIVSIDDAITPASNQLFGYDALNRLTNAQGAYGSLQYAYDYNGNRLALTSSTGTDAYLYDSASHRLLETNEWAYQYDNNGNQIAKTSRLNNSGDGFIYEYGTHNRLSQVIERKSLGGDQSDTVLASYTYNALGQRAIKTTPQHSIHFVYDTDGKLLAEVRDDGIVLREYMYLENNPIAVAYTHEEIAEPTTGRVIEIDDESTSVSSTGNWELVRKKGALNDYYHRSENSGATFRWIPENLTPANYEVWAWWPKTRKNNPNASYSVVHNGRVDITQQDQSSLGKQWVLLGTYQFSGSGGEYVEIGDAGGVTAADGVKLVELVEPEPEYTTEVYFIHSDHLGSPRVITATDRGVLWRSDHKPFGEANLGTETIEYNLRFPGQYFDAESKLHHNYFRDFQPTTGRYVQSDPIGLQGGLNSYLYAHAAPTRYIDFYGLNGQMSRHKGRQENLGLTPSQSANRLGIIGDSLTALTFVCYACAPFTIPSSTLFSGTSILMSAAYGDHETAIISGVKAAGEGALKRAIESILRKKFPLTDLSDANIENLSNMFSTGTFTIENIRSQIEKILEEARCKN</sequence>
<feature type="domain" description="Teneurin-like YD-shell" evidence="4">
    <location>
        <begin position="193"/>
        <end position="371"/>
    </location>
</feature>
<comment type="caution">
    <text evidence="6">The sequence shown here is derived from an EMBL/GenBank/DDBJ whole genome shotgun (WGS) entry which is preliminary data.</text>
</comment>
<name>A0A5C9A9F6_9GAMM</name>
<dbReference type="Proteomes" id="UP000321039">
    <property type="component" value="Unassembled WGS sequence"/>
</dbReference>
<protein>
    <recommendedName>
        <fullName evidence="8">RHS repeat-associated core domain-containing protein</fullName>
    </recommendedName>
</protein>
<dbReference type="Pfam" id="PF25275">
    <property type="entry name" value="Golvesin_C"/>
    <property type="match status" value="1"/>
</dbReference>
<dbReference type="InterPro" id="IPR056823">
    <property type="entry name" value="TEN-like_YD-shell"/>
</dbReference>
<dbReference type="Pfam" id="PF03527">
    <property type="entry name" value="RHS"/>
    <property type="match status" value="1"/>
</dbReference>
<dbReference type="RefSeq" id="WP_148066485.1">
    <property type="nucleotide sequence ID" value="NZ_VRZA01000001.1"/>
</dbReference>
<dbReference type="Gene3D" id="2.180.10.10">
    <property type="entry name" value="RHS repeat-associated core"/>
    <property type="match status" value="3"/>
</dbReference>
<feature type="chain" id="PRO_5023060604" description="RHS repeat-associated core domain-containing protein" evidence="2">
    <location>
        <begin position="27"/>
        <end position="1056"/>
    </location>
</feature>
<dbReference type="InterPro" id="IPR033803">
    <property type="entry name" value="CBD-like_Golvesin-Xly"/>
</dbReference>
<keyword evidence="1" id="KW-0677">Repeat</keyword>
<evidence type="ECO:0000313" key="7">
    <source>
        <dbReference type="Proteomes" id="UP000321039"/>
    </source>
</evidence>
<organism evidence="6 7">
    <name type="scientific">Parahaliea maris</name>
    <dbReference type="NCBI Taxonomy" id="2716870"/>
    <lineage>
        <taxon>Bacteria</taxon>
        <taxon>Pseudomonadati</taxon>
        <taxon>Pseudomonadota</taxon>
        <taxon>Gammaproteobacteria</taxon>
        <taxon>Cellvibrionales</taxon>
        <taxon>Halieaceae</taxon>
        <taxon>Parahaliea</taxon>
    </lineage>
</organism>
<evidence type="ECO:0000259" key="5">
    <source>
        <dbReference type="Pfam" id="PF25275"/>
    </source>
</evidence>
<feature type="domain" description="Golvesin/Xly CBD-like" evidence="5">
    <location>
        <begin position="683"/>
        <end position="803"/>
    </location>
</feature>
<evidence type="ECO:0000259" key="4">
    <source>
        <dbReference type="Pfam" id="PF25023"/>
    </source>
</evidence>
<dbReference type="NCBIfam" id="TIGR03696">
    <property type="entry name" value="Rhs_assc_core"/>
    <property type="match status" value="1"/>
</dbReference>
<dbReference type="PANTHER" id="PTHR32305:SF15">
    <property type="entry name" value="PROTEIN RHSA-RELATED"/>
    <property type="match status" value="1"/>
</dbReference>
<evidence type="ECO:0000259" key="3">
    <source>
        <dbReference type="Pfam" id="PF03527"/>
    </source>
</evidence>
<dbReference type="InterPro" id="IPR001826">
    <property type="entry name" value="RHS"/>
</dbReference>
<dbReference type="AlphaFoldDB" id="A0A5C9A9F6"/>
<feature type="domain" description="Teneurin-like YD-shell" evidence="4">
    <location>
        <begin position="456"/>
        <end position="660"/>
    </location>
</feature>
<dbReference type="NCBIfam" id="TIGR01643">
    <property type="entry name" value="YD_repeat_2x"/>
    <property type="match status" value="4"/>
</dbReference>
<proteinExistence type="predicted"/>
<evidence type="ECO:0000256" key="2">
    <source>
        <dbReference type="SAM" id="SignalP"/>
    </source>
</evidence>
<dbReference type="InterPro" id="IPR031325">
    <property type="entry name" value="RHS_repeat"/>
</dbReference>
<dbReference type="InterPro" id="IPR006530">
    <property type="entry name" value="YD"/>
</dbReference>
<gene>
    <name evidence="6" type="ORF">FV139_01565</name>
</gene>
<evidence type="ECO:0000256" key="1">
    <source>
        <dbReference type="ARBA" id="ARBA00022737"/>
    </source>
</evidence>
<keyword evidence="2" id="KW-0732">Signal</keyword>
<accession>A0A5C9A9F6</accession>
<dbReference type="Pfam" id="PF05593">
    <property type="entry name" value="RHS_repeat"/>
    <property type="match status" value="1"/>
</dbReference>
<evidence type="ECO:0000313" key="6">
    <source>
        <dbReference type="EMBL" id="TXS96217.1"/>
    </source>
</evidence>
<dbReference type="InterPro" id="IPR022385">
    <property type="entry name" value="Rhs_assc_core"/>
</dbReference>
<reference evidence="6 7" key="1">
    <citation type="submission" date="2019-08" db="EMBL/GenBank/DDBJ databases">
        <title>Parahaliea maris sp. nov., isolated from the surface seawater.</title>
        <authorList>
            <person name="Liu Y."/>
        </authorList>
    </citation>
    <scope>NUCLEOTIDE SEQUENCE [LARGE SCALE GENOMIC DNA]</scope>
    <source>
        <strain evidence="6 7">HSLHS9</strain>
    </source>
</reference>